<protein>
    <submittedName>
        <fullName evidence="2">Uncharacterized protein</fullName>
    </submittedName>
</protein>
<feature type="region of interest" description="Disordered" evidence="1">
    <location>
        <begin position="39"/>
        <end position="67"/>
    </location>
</feature>
<proteinExistence type="predicted"/>
<sequence length="67" mass="7219">MLCIVSGVIYIVSGMICIVSGIHCQQQYIRARPNDTETAEGQNVDFGAMWPTKPVPTSGTKRGVHVG</sequence>
<keyword evidence="3" id="KW-1185">Reference proteome</keyword>
<gene>
    <name evidence="2" type="ORF">CEXT_660071</name>
</gene>
<name>A0AAV4VDV0_CAEEX</name>
<organism evidence="2 3">
    <name type="scientific">Caerostris extrusa</name>
    <name type="common">Bark spider</name>
    <name type="synonym">Caerostris bankana</name>
    <dbReference type="NCBI Taxonomy" id="172846"/>
    <lineage>
        <taxon>Eukaryota</taxon>
        <taxon>Metazoa</taxon>
        <taxon>Ecdysozoa</taxon>
        <taxon>Arthropoda</taxon>
        <taxon>Chelicerata</taxon>
        <taxon>Arachnida</taxon>
        <taxon>Araneae</taxon>
        <taxon>Araneomorphae</taxon>
        <taxon>Entelegynae</taxon>
        <taxon>Araneoidea</taxon>
        <taxon>Araneidae</taxon>
        <taxon>Caerostris</taxon>
    </lineage>
</organism>
<dbReference type="EMBL" id="BPLR01014332">
    <property type="protein sequence ID" value="GIY68135.1"/>
    <property type="molecule type" value="Genomic_DNA"/>
</dbReference>
<reference evidence="2 3" key="1">
    <citation type="submission" date="2021-06" db="EMBL/GenBank/DDBJ databases">
        <title>Caerostris extrusa draft genome.</title>
        <authorList>
            <person name="Kono N."/>
            <person name="Arakawa K."/>
        </authorList>
    </citation>
    <scope>NUCLEOTIDE SEQUENCE [LARGE SCALE GENOMIC DNA]</scope>
</reference>
<dbReference type="AlphaFoldDB" id="A0AAV4VDV0"/>
<evidence type="ECO:0000256" key="1">
    <source>
        <dbReference type="SAM" id="MobiDB-lite"/>
    </source>
</evidence>
<dbReference type="Proteomes" id="UP001054945">
    <property type="component" value="Unassembled WGS sequence"/>
</dbReference>
<accession>A0AAV4VDV0</accession>
<evidence type="ECO:0000313" key="3">
    <source>
        <dbReference type="Proteomes" id="UP001054945"/>
    </source>
</evidence>
<comment type="caution">
    <text evidence="2">The sequence shown here is derived from an EMBL/GenBank/DDBJ whole genome shotgun (WGS) entry which is preliminary data.</text>
</comment>
<evidence type="ECO:0000313" key="2">
    <source>
        <dbReference type="EMBL" id="GIY68135.1"/>
    </source>
</evidence>